<protein>
    <submittedName>
        <fullName evidence="2">Uncharacterized protein</fullName>
    </submittedName>
</protein>
<feature type="transmembrane region" description="Helical" evidence="1">
    <location>
        <begin position="41"/>
        <end position="62"/>
    </location>
</feature>
<dbReference type="EMBL" id="AZER01000019">
    <property type="protein sequence ID" value="KRL26571.1"/>
    <property type="molecule type" value="Genomic_DNA"/>
</dbReference>
<dbReference type="OrthoDB" id="2314565at2"/>
<evidence type="ECO:0000256" key="1">
    <source>
        <dbReference type="SAM" id="Phobius"/>
    </source>
</evidence>
<dbReference type="AlphaFoldDB" id="A0A0R1PD20"/>
<dbReference type="RefSeq" id="WP_057752080.1">
    <property type="nucleotide sequence ID" value="NZ_AZER01000019.1"/>
</dbReference>
<organism evidence="2 3">
    <name type="scientific">Limosilactobacillus frumenti DSM 13145</name>
    <dbReference type="NCBI Taxonomy" id="1423746"/>
    <lineage>
        <taxon>Bacteria</taxon>
        <taxon>Bacillati</taxon>
        <taxon>Bacillota</taxon>
        <taxon>Bacilli</taxon>
        <taxon>Lactobacillales</taxon>
        <taxon>Lactobacillaceae</taxon>
        <taxon>Limosilactobacillus</taxon>
    </lineage>
</organism>
<gene>
    <name evidence="2" type="ORF">FD27_GL001250</name>
</gene>
<evidence type="ECO:0000313" key="3">
    <source>
        <dbReference type="Proteomes" id="UP000051445"/>
    </source>
</evidence>
<feature type="transmembrane region" description="Helical" evidence="1">
    <location>
        <begin position="17"/>
        <end position="35"/>
    </location>
</feature>
<comment type="caution">
    <text evidence="2">The sequence shown here is derived from an EMBL/GenBank/DDBJ whole genome shotgun (WGS) entry which is preliminary data.</text>
</comment>
<accession>A0A0R1PD20</accession>
<keyword evidence="1" id="KW-0472">Membrane</keyword>
<proteinExistence type="predicted"/>
<dbReference type="PATRIC" id="fig|1423746.3.peg.1271"/>
<evidence type="ECO:0000313" key="2">
    <source>
        <dbReference type="EMBL" id="KRL26571.1"/>
    </source>
</evidence>
<keyword evidence="1" id="KW-0812">Transmembrane</keyword>
<reference evidence="2 3" key="1">
    <citation type="journal article" date="2015" name="Genome Announc.">
        <title>Expanding the biotechnology potential of lactobacilli through comparative genomics of 213 strains and associated genera.</title>
        <authorList>
            <person name="Sun Z."/>
            <person name="Harris H.M."/>
            <person name="McCann A."/>
            <person name="Guo C."/>
            <person name="Argimon S."/>
            <person name="Zhang W."/>
            <person name="Yang X."/>
            <person name="Jeffery I.B."/>
            <person name="Cooney J.C."/>
            <person name="Kagawa T.F."/>
            <person name="Liu W."/>
            <person name="Song Y."/>
            <person name="Salvetti E."/>
            <person name="Wrobel A."/>
            <person name="Rasinkangas P."/>
            <person name="Parkhill J."/>
            <person name="Rea M.C."/>
            <person name="O'Sullivan O."/>
            <person name="Ritari J."/>
            <person name="Douillard F.P."/>
            <person name="Paul Ross R."/>
            <person name="Yang R."/>
            <person name="Briner A.E."/>
            <person name="Felis G.E."/>
            <person name="de Vos W.M."/>
            <person name="Barrangou R."/>
            <person name="Klaenhammer T.R."/>
            <person name="Caufield P.W."/>
            <person name="Cui Y."/>
            <person name="Zhang H."/>
            <person name="O'Toole P.W."/>
        </authorList>
    </citation>
    <scope>NUCLEOTIDE SEQUENCE [LARGE SCALE GENOMIC DNA]</scope>
    <source>
        <strain evidence="2 3">DSM 13145</strain>
    </source>
</reference>
<name>A0A0R1PD20_9LACO</name>
<keyword evidence="1" id="KW-1133">Transmembrane helix</keyword>
<dbReference type="Proteomes" id="UP000051445">
    <property type="component" value="Unassembled WGS sequence"/>
</dbReference>
<sequence length="66" mass="7866">MNQQWLQKTRQGLQKRIAVWLVLTICFAIINRLMTMPLLKWVTLIGVAYTIILIGLWCYFTIKQLR</sequence>
<keyword evidence="3" id="KW-1185">Reference proteome</keyword>